<keyword evidence="2 4" id="KW-0472">Membrane</keyword>
<dbReference type="PROSITE" id="PS51123">
    <property type="entry name" value="OMPA_2"/>
    <property type="match status" value="1"/>
</dbReference>
<dbReference type="GO" id="GO:0009279">
    <property type="term" value="C:cell outer membrane"/>
    <property type="evidence" value="ECO:0007669"/>
    <property type="project" value="UniProtKB-SubCell"/>
</dbReference>
<dbReference type="InterPro" id="IPR036737">
    <property type="entry name" value="OmpA-like_sf"/>
</dbReference>
<evidence type="ECO:0000256" key="2">
    <source>
        <dbReference type="ARBA" id="ARBA00023136"/>
    </source>
</evidence>
<dbReference type="InterPro" id="IPR006664">
    <property type="entry name" value="OMP_bac"/>
</dbReference>
<dbReference type="Pfam" id="PF00691">
    <property type="entry name" value="OmpA"/>
    <property type="match status" value="1"/>
</dbReference>
<dbReference type="InterPro" id="IPR006665">
    <property type="entry name" value="OmpA-like"/>
</dbReference>
<evidence type="ECO:0000256" key="1">
    <source>
        <dbReference type="ARBA" id="ARBA00004442"/>
    </source>
</evidence>
<reference evidence="7 8" key="1">
    <citation type="submission" date="2018-03" db="EMBL/GenBank/DDBJ databases">
        <title>Genomic Encyclopedia of Archaeal and Bacterial Type Strains, Phase II (KMG-II): from individual species to whole genera.</title>
        <authorList>
            <person name="Goeker M."/>
        </authorList>
    </citation>
    <scope>NUCLEOTIDE SEQUENCE [LARGE SCALE GENOMIC DNA]</scope>
    <source>
        <strain evidence="7 8">DSM 45601</strain>
    </source>
</reference>
<evidence type="ECO:0000313" key="8">
    <source>
        <dbReference type="Proteomes" id="UP000237846"/>
    </source>
</evidence>
<evidence type="ECO:0000256" key="3">
    <source>
        <dbReference type="ARBA" id="ARBA00023237"/>
    </source>
</evidence>
<dbReference type="RefSeq" id="WP_106243235.1">
    <property type="nucleotide sequence ID" value="NZ_PVZC01000002.1"/>
</dbReference>
<feature type="compositionally biased region" description="Basic and acidic residues" evidence="5">
    <location>
        <begin position="219"/>
        <end position="229"/>
    </location>
</feature>
<dbReference type="OrthoDB" id="5243843at2"/>
<evidence type="ECO:0000256" key="5">
    <source>
        <dbReference type="SAM" id="MobiDB-lite"/>
    </source>
</evidence>
<evidence type="ECO:0000256" key="4">
    <source>
        <dbReference type="PROSITE-ProRule" id="PRU00473"/>
    </source>
</evidence>
<feature type="domain" description="OmpA-like" evidence="6">
    <location>
        <begin position="267"/>
        <end position="390"/>
    </location>
</feature>
<keyword evidence="3" id="KW-0998">Cell outer membrane</keyword>
<dbReference type="CDD" id="cd07185">
    <property type="entry name" value="OmpA_C-like"/>
    <property type="match status" value="1"/>
</dbReference>
<dbReference type="PRINTS" id="PR01021">
    <property type="entry name" value="OMPADOMAIN"/>
</dbReference>
<dbReference type="SUPFAM" id="SSF103088">
    <property type="entry name" value="OmpA-like"/>
    <property type="match status" value="1"/>
</dbReference>
<feature type="region of interest" description="Disordered" evidence="5">
    <location>
        <begin position="197"/>
        <end position="238"/>
    </location>
</feature>
<feature type="region of interest" description="Disordered" evidence="5">
    <location>
        <begin position="350"/>
        <end position="438"/>
    </location>
</feature>
<dbReference type="Proteomes" id="UP000237846">
    <property type="component" value="Unassembled WGS sequence"/>
</dbReference>
<gene>
    <name evidence="7" type="ORF">CLV72_102577</name>
</gene>
<dbReference type="EMBL" id="PVZC01000002">
    <property type="protein sequence ID" value="PRY00944.1"/>
    <property type="molecule type" value="Genomic_DNA"/>
</dbReference>
<dbReference type="PANTHER" id="PTHR30329:SF21">
    <property type="entry name" value="LIPOPROTEIN YIAD-RELATED"/>
    <property type="match status" value="1"/>
</dbReference>
<organism evidence="7 8">
    <name type="scientific">Allonocardiopsis opalescens</name>
    <dbReference type="NCBI Taxonomy" id="1144618"/>
    <lineage>
        <taxon>Bacteria</taxon>
        <taxon>Bacillati</taxon>
        <taxon>Actinomycetota</taxon>
        <taxon>Actinomycetes</taxon>
        <taxon>Streptosporangiales</taxon>
        <taxon>Allonocardiopsis</taxon>
    </lineage>
</organism>
<feature type="compositionally biased region" description="Low complexity" evidence="5">
    <location>
        <begin position="391"/>
        <end position="405"/>
    </location>
</feature>
<evidence type="ECO:0000313" key="7">
    <source>
        <dbReference type="EMBL" id="PRY00944.1"/>
    </source>
</evidence>
<sequence length="581" mass="62274">MPASAPLPVPPALRRPRAGLLGAAAVLALLLAGCVPAGNRAGGADPSAASAPPAPAEGFVREGDLGWMDNASPGRIEILAVEREPDSTALRFRYTPLGEESAPPRHTFGVLGWHGLDTTLSGFSLIDAVGQRRYRLLFDGEPQIQAGNHLGSRQPNGLFEWVPEVEYDLVAYFPRLPEDLGAVTVVAPGNIGPFTGVPVTDVPEPEPVPSLSETPFVDWRPDSEERPAPGERVTLPVVDGPVTAPEEDVAELFGVTETVVQNREVEADTETVALRADVLFDFDEATLTDGARGVLAEVIEETRRRADPERPPITIVGHTDGIGEDAYNQDLSERRAEAVRELLAAELGPEFAYESEGRGSEDPVATEGGDDDSEARARNRRVEISYHYRETTTSTASPTTVQPTAGATGDVQQHLDRAEEGGEPAPFRPGPGEPAATRTVTLQPWGNAEETTYRLDVYPFFRDGAFLVATFDFTVVSGEDLNPGTNSTDHFGYRRGAFDDFAAFDPATGITYRHVQIGATDGRDENEIGRVGTPAWPVHLTAGAGANRGFFYLPAPPPEVTALHVNAGEFGLIEDVPIQQP</sequence>
<name>A0A2T0QAR1_9ACTN</name>
<comment type="subcellular location">
    <subcellularLocation>
        <location evidence="1">Cell outer membrane</location>
    </subcellularLocation>
</comment>
<dbReference type="AlphaFoldDB" id="A0A2T0QAR1"/>
<dbReference type="Gene3D" id="3.30.1330.60">
    <property type="entry name" value="OmpA-like domain"/>
    <property type="match status" value="1"/>
</dbReference>
<feature type="compositionally biased region" description="Basic and acidic residues" evidence="5">
    <location>
        <begin position="374"/>
        <end position="390"/>
    </location>
</feature>
<dbReference type="PANTHER" id="PTHR30329">
    <property type="entry name" value="STATOR ELEMENT OF FLAGELLAR MOTOR COMPLEX"/>
    <property type="match status" value="1"/>
</dbReference>
<keyword evidence="8" id="KW-1185">Reference proteome</keyword>
<comment type="caution">
    <text evidence="7">The sequence shown here is derived from an EMBL/GenBank/DDBJ whole genome shotgun (WGS) entry which is preliminary data.</text>
</comment>
<accession>A0A2T0QAR1</accession>
<proteinExistence type="predicted"/>
<dbReference type="InterPro" id="IPR050330">
    <property type="entry name" value="Bact_OuterMem_StrucFunc"/>
</dbReference>
<protein>
    <submittedName>
        <fullName evidence="7">Outer membrane protein OmpA-like peptidoglycan-associated protein</fullName>
    </submittedName>
</protein>
<evidence type="ECO:0000259" key="6">
    <source>
        <dbReference type="PROSITE" id="PS51123"/>
    </source>
</evidence>